<sequence length="174" mass="20297">MTTEEGDLTLSSFIDDMRMHKLFEKFILEFYKKEYPQIKVHSPRIDWALDDSNAIMLPVMQSDITLTKGNQTLIIDAKYYSRILQGYRSHSSLRSGHLYQIFTYVKNKSLEFKETQQQVSGMLLYAKTTEELQPDIVYGMSGNKIGIKSLDLNQEFPYIVNQLHTIVAEHFPLY</sequence>
<dbReference type="EMBL" id="VSSQ01008338">
    <property type="protein sequence ID" value="MPM38594.1"/>
    <property type="molecule type" value="Genomic_DNA"/>
</dbReference>
<dbReference type="PANTHER" id="PTHR38733">
    <property type="entry name" value="PROTEIN MCRC"/>
    <property type="match status" value="1"/>
</dbReference>
<dbReference type="InterPro" id="IPR019292">
    <property type="entry name" value="McrC"/>
</dbReference>
<gene>
    <name evidence="1" type="primary">mcrC_2</name>
    <name evidence="1" type="ORF">SDC9_85223</name>
</gene>
<dbReference type="Pfam" id="PF10117">
    <property type="entry name" value="McrBC"/>
    <property type="match status" value="1"/>
</dbReference>
<accession>A0A644ZLG5</accession>
<protein>
    <submittedName>
        <fullName evidence="1">Protein McrC</fullName>
    </submittedName>
</protein>
<dbReference type="PANTHER" id="PTHR38733:SF1">
    <property type="entry name" value="TYPE IV METHYL-DIRECTED RESTRICTION ENZYME ECOKMCRBC"/>
    <property type="match status" value="1"/>
</dbReference>
<dbReference type="AlphaFoldDB" id="A0A644ZLG5"/>
<organism evidence="1">
    <name type="scientific">bioreactor metagenome</name>
    <dbReference type="NCBI Taxonomy" id="1076179"/>
    <lineage>
        <taxon>unclassified sequences</taxon>
        <taxon>metagenomes</taxon>
        <taxon>ecological metagenomes</taxon>
    </lineage>
</organism>
<reference evidence="1" key="1">
    <citation type="submission" date="2019-08" db="EMBL/GenBank/DDBJ databases">
        <authorList>
            <person name="Kucharzyk K."/>
            <person name="Murdoch R.W."/>
            <person name="Higgins S."/>
            <person name="Loffler F."/>
        </authorList>
    </citation>
    <scope>NUCLEOTIDE SEQUENCE</scope>
</reference>
<evidence type="ECO:0000313" key="1">
    <source>
        <dbReference type="EMBL" id="MPM38594.1"/>
    </source>
</evidence>
<proteinExistence type="predicted"/>
<name>A0A644ZLG5_9ZZZZ</name>
<comment type="caution">
    <text evidence="1">The sequence shown here is derived from an EMBL/GenBank/DDBJ whole genome shotgun (WGS) entry which is preliminary data.</text>
</comment>